<name>A0A5A7TJG9_CUCMM</name>
<organism evidence="1 2">
    <name type="scientific">Cucumis melo var. makuwa</name>
    <name type="common">Oriental melon</name>
    <dbReference type="NCBI Taxonomy" id="1194695"/>
    <lineage>
        <taxon>Eukaryota</taxon>
        <taxon>Viridiplantae</taxon>
        <taxon>Streptophyta</taxon>
        <taxon>Embryophyta</taxon>
        <taxon>Tracheophyta</taxon>
        <taxon>Spermatophyta</taxon>
        <taxon>Magnoliopsida</taxon>
        <taxon>eudicotyledons</taxon>
        <taxon>Gunneridae</taxon>
        <taxon>Pentapetalae</taxon>
        <taxon>rosids</taxon>
        <taxon>fabids</taxon>
        <taxon>Cucurbitales</taxon>
        <taxon>Cucurbitaceae</taxon>
        <taxon>Benincaseae</taxon>
        <taxon>Cucumis</taxon>
    </lineage>
</organism>
<reference evidence="1 2" key="1">
    <citation type="submission" date="2019-08" db="EMBL/GenBank/DDBJ databases">
        <title>Draft genome sequences of two oriental melons (Cucumis melo L. var makuwa).</title>
        <authorList>
            <person name="Kwon S.-Y."/>
        </authorList>
    </citation>
    <scope>NUCLEOTIDE SEQUENCE [LARGE SCALE GENOMIC DNA]</scope>
    <source>
        <strain evidence="2">cv. SW 3</strain>
        <tissue evidence="1">Leaf</tissue>
    </source>
</reference>
<comment type="caution">
    <text evidence="1">The sequence shown here is derived from an EMBL/GenBank/DDBJ whole genome shotgun (WGS) entry which is preliminary data.</text>
</comment>
<accession>A0A5A7TJG9</accession>
<dbReference type="EMBL" id="SSTE01015881">
    <property type="protein sequence ID" value="KAA0042948.1"/>
    <property type="molecule type" value="Genomic_DNA"/>
</dbReference>
<sequence length="361" mass="39855">MEKINVVVNNAKHIYKRTDDDDELPPKVNMVPEATIVDVPIADTNINNFDNGSKSTLKEVTVDETELIPSSSIIGDPLVEVTIRKKDKPGLKLYASYSAYHIFGYSRGGADNTLFVNRSKDDLIVAQIYVDDIIFKGVSKSHISEMDSDERDDVPLARTDVDPIIIERLIVRHVADDFIDDGMNNCHSKAKQTTTNDNNKPSTMSSFLSDFDETDAMFLEFTEDLNNPTGGSSLMGDNSVLLNHIRLLGDMQIIDSCSWSASQTIGMCVRKTFPVHCIKWPDVGREYIEVVKATYRSSLSKESQPTTDGSQPLSKDEICETVLGIQPGYSKGLGWGPTPKSRKTASASSATTLCLQSMVEL</sequence>
<protein>
    <submittedName>
        <fullName evidence="1">CACTA en-spm transposon protein</fullName>
    </submittedName>
</protein>
<dbReference type="AlphaFoldDB" id="A0A5A7TJG9"/>
<evidence type="ECO:0000313" key="2">
    <source>
        <dbReference type="Proteomes" id="UP000321393"/>
    </source>
</evidence>
<dbReference type="Proteomes" id="UP000321393">
    <property type="component" value="Unassembled WGS sequence"/>
</dbReference>
<evidence type="ECO:0000313" key="1">
    <source>
        <dbReference type="EMBL" id="KAA0042948.1"/>
    </source>
</evidence>
<dbReference type="OrthoDB" id="1921870at2759"/>
<gene>
    <name evidence="1" type="ORF">E6C27_scaffold75G00160</name>
</gene>
<proteinExistence type="predicted"/>